<dbReference type="PANTHER" id="PTHR32063:SF18">
    <property type="entry name" value="CATION EFFLUX SYSTEM PROTEIN"/>
    <property type="match status" value="1"/>
</dbReference>
<dbReference type="Proteomes" id="UP001189757">
    <property type="component" value="Unassembled WGS sequence"/>
</dbReference>
<evidence type="ECO:0000313" key="3">
    <source>
        <dbReference type="Proteomes" id="UP001189757"/>
    </source>
</evidence>
<dbReference type="InterPro" id="IPR027463">
    <property type="entry name" value="AcrB_DN_DC_subdom"/>
</dbReference>
<keyword evidence="1" id="KW-0472">Membrane</keyword>
<dbReference type="SUPFAM" id="SSF82693">
    <property type="entry name" value="Multidrug efflux transporter AcrB pore domain, PN1, PN2, PC1 and PC2 subdomains"/>
    <property type="match status" value="3"/>
</dbReference>
<feature type="transmembrane region" description="Helical" evidence="1">
    <location>
        <begin position="542"/>
        <end position="561"/>
    </location>
</feature>
<dbReference type="SUPFAM" id="SSF82866">
    <property type="entry name" value="Multidrug efflux transporter AcrB transmembrane domain"/>
    <property type="match status" value="2"/>
</dbReference>
<feature type="transmembrane region" description="Helical" evidence="1">
    <location>
        <begin position="439"/>
        <end position="463"/>
    </location>
</feature>
<dbReference type="EMBL" id="CATZLL010000008">
    <property type="protein sequence ID" value="CAJ0816158.1"/>
    <property type="molecule type" value="Genomic_DNA"/>
</dbReference>
<feature type="transmembrane region" description="Helical" evidence="1">
    <location>
        <begin position="405"/>
        <end position="427"/>
    </location>
</feature>
<dbReference type="PRINTS" id="PR00702">
    <property type="entry name" value="ACRIFLAVINRP"/>
</dbReference>
<feature type="transmembrane region" description="Helical" evidence="1">
    <location>
        <begin position="341"/>
        <end position="360"/>
    </location>
</feature>
<sequence length="1039" mass="113938">MEHSRFNLSRWALEHQPLTRFLLVALLLGGIFAYSKLGQDEDPPFTFRAMVVQAFWPGATAEQMSRQVTDKIEKALQEVPYAWKIRSYSKPGETLVTFQLADTSPAKETQQLWYTVRKKVGDIAPTLPQGVRGPYFNDDFGDVYGSIYALSADGFTYRQLNDYADSIRQQLLRVPNVAKVELLGDQDEKIYIEFQQAKLAQMGLDINSIATQIGQQNNIGPSGVLVTPTDNVQIRLSGQFSDIRDLENLTLRGPGGTTNIRLGDIATVTHGYVDPPHAKMRFNGKEVIGLGISMTKGGDIIQLGKDLRATVDRIRAKLPVGIEMEQVQNQPKSVQSSVGEFVHVLIEAVVIVLGVSFLSLGLHTKPKLRIDVWPGLVVGLTIPLVLAVTFLFMNIFDIGLHKISLGALIIALGLLVDDAIIAVEMMVRKLEEGFSKMEAATFAYTSTAMPMLTGTLITATGFLPVGLARSTVGEYTFGIFAVTALALVLSWFAAVVFVPYLGFLLLRTKSHVGDGGHHELFDTPFYNRFRGWVNWCVEYRKTVIVITLVAFGLGVFGFKYVEKQFFPDSSRPELMVELWLPEGSSFNQTEAEAKRFETLMRKEQNVDSVTLFIGSGAPRFYLPLDQILPQTNVAQAIVMPTSLEAREGVRQHIIGLLKSQFPHLRGRVKLLPNGPPVPYPVQFRVMGPDIGGVRKIANQVKAIMTANPNTVGVNDNWNENVKVLRLDIDQDKARALGVSTGSISQVTQTVMSGAPIAQYRDGDKLLDIVMRPQEDERNTLDALQRVQVPTSSGRTVPLTQVARVGFAWEPGVIWRENRDYGITVQSDVVDGVQGPTVTAQINPLLDKIRADLPPDYQIKIAGAEEESANAGASIAAQMPLCIFIIFLLLMLQLHSFSRSVMVFLTGPLGLIGAAATLLLLRAPMGFVAQLGITALIGMIIRNSVILVDQIEQDVAAGVPTWTAIVEAAVRRFRPIILTAAAAVLAMIPLSRSVFWGPMAAAIMGGLIIATVLTLLFLPALYAAWFRVKRPEADAPAPAA</sequence>
<gene>
    <name evidence="2" type="primary">swrC</name>
    <name evidence="2" type="ORF">LMG18101_02828</name>
</gene>
<dbReference type="Gene3D" id="3.30.70.1430">
    <property type="entry name" value="Multidrug efflux transporter AcrB pore domain"/>
    <property type="match status" value="2"/>
</dbReference>
<reference evidence="2 3" key="1">
    <citation type="submission" date="2023-07" db="EMBL/GenBank/DDBJ databases">
        <authorList>
            <person name="Peeters C."/>
        </authorList>
    </citation>
    <scope>NUCLEOTIDE SEQUENCE [LARGE SCALE GENOMIC DNA]</scope>
    <source>
        <strain evidence="2 3">LMG 18101</strain>
    </source>
</reference>
<proteinExistence type="predicted"/>
<keyword evidence="3" id="KW-1185">Reference proteome</keyword>
<keyword evidence="1" id="KW-0812">Transmembrane</keyword>
<dbReference type="Pfam" id="PF00873">
    <property type="entry name" value="ACR_tran"/>
    <property type="match status" value="1"/>
</dbReference>
<evidence type="ECO:0000313" key="2">
    <source>
        <dbReference type="EMBL" id="CAJ0816158.1"/>
    </source>
</evidence>
<dbReference type="Gene3D" id="3.30.70.1320">
    <property type="entry name" value="Multidrug efflux transporter AcrB pore domain like"/>
    <property type="match status" value="1"/>
</dbReference>
<organism evidence="2 3">
    <name type="scientific">Ralstonia flaminis</name>
    <dbReference type="NCBI Taxonomy" id="3058597"/>
    <lineage>
        <taxon>Bacteria</taxon>
        <taxon>Pseudomonadati</taxon>
        <taxon>Pseudomonadota</taxon>
        <taxon>Betaproteobacteria</taxon>
        <taxon>Burkholderiales</taxon>
        <taxon>Burkholderiaceae</taxon>
        <taxon>Ralstonia</taxon>
    </lineage>
</organism>
<dbReference type="Gene3D" id="3.30.2090.10">
    <property type="entry name" value="Multidrug efflux transporter AcrB TolC docking domain, DN and DC subdomains"/>
    <property type="match status" value="2"/>
</dbReference>
<evidence type="ECO:0000256" key="1">
    <source>
        <dbReference type="SAM" id="Phobius"/>
    </source>
</evidence>
<dbReference type="InterPro" id="IPR001036">
    <property type="entry name" value="Acrflvin-R"/>
</dbReference>
<feature type="transmembrane region" description="Helical" evidence="1">
    <location>
        <begin position="900"/>
        <end position="920"/>
    </location>
</feature>
<feature type="transmembrane region" description="Helical" evidence="1">
    <location>
        <begin position="926"/>
        <end position="947"/>
    </location>
</feature>
<feature type="transmembrane region" description="Helical" evidence="1">
    <location>
        <begin position="475"/>
        <end position="501"/>
    </location>
</feature>
<comment type="caution">
    <text evidence="2">The sequence shown here is derived from an EMBL/GenBank/DDBJ whole genome shotgun (WGS) entry which is preliminary data.</text>
</comment>
<dbReference type="SUPFAM" id="SSF82714">
    <property type="entry name" value="Multidrug efflux transporter AcrB TolC docking domain, DN and DC subdomains"/>
    <property type="match status" value="2"/>
</dbReference>
<dbReference type="PANTHER" id="PTHR32063">
    <property type="match status" value="1"/>
</dbReference>
<feature type="transmembrane region" description="Helical" evidence="1">
    <location>
        <begin position="975"/>
        <end position="994"/>
    </location>
</feature>
<dbReference type="Gene3D" id="1.20.1640.10">
    <property type="entry name" value="Multidrug efflux transporter AcrB transmembrane domain"/>
    <property type="match status" value="2"/>
</dbReference>
<accession>A0ABN9JPC4</accession>
<protein>
    <submittedName>
        <fullName evidence="2">Swarming motility protein SwrC</fullName>
    </submittedName>
</protein>
<feature type="transmembrane region" description="Helical" evidence="1">
    <location>
        <begin position="874"/>
        <end position="893"/>
    </location>
</feature>
<name>A0ABN9JPC4_9RALS</name>
<keyword evidence="1" id="KW-1133">Transmembrane helix</keyword>
<dbReference type="Gene3D" id="3.30.70.1440">
    <property type="entry name" value="Multidrug efflux transporter AcrB pore domain"/>
    <property type="match status" value="1"/>
</dbReference>
<feature type="transmembrane region" description="Helical" evidence="1">
    <location>
        <begin position="372"/>
        <end position="393"/>
    </location>
</feature>
<feature type="transmembrane region" description="Helical" evidence="1">
    <location>
        <begin position="1000"/>
        <end position="1024"/>
    </location>
</feature>
<dbReference type="RefSeq" id="WP_316681464.1">
    <property type="nucleotide sequence ID" value="NZ_CATZLL010000008.1"/>
</dbReference>